<dbReference type="HOGENOM" id="CLU_000445_89_27_4"/>
<dbReference type="EC" id="2.7.13.3" evidence="3"/>
<dbReference type="STRING" id="1581680.BN1209_0416"/>
<keyword evidence="11" id="KW-0067">ATP-binding</keyword>
<dbReference type="SMART" id="SM00388">
    <property type="entry name" value="HisKA"/>
    <property type="match status" value="1"/>
</dbReference>
<dbReference type="Proteomes" id="UP000056322">
    <property type="component" value="Chromosome 1"/>
</dbReference>
<dbReference type="SUPFAM" id="SSF55874">
    <property type="entry name" value="ATPase domain of HSP90 chaperone/DNA topoisomerase II/histidine kinase"/>
    <property type="match status" value="1"/>
</dbReference>
<dbReference type="InterPro" id="IPR005467">
    <property type="entry name" value="His_kinase_dom"/>
</dbReference>
<keyword evidence="8 15" id="KW-0812">Transmembrane</keyword>
<dbReference type="SUPFAM" id="SSF47384">
    <property type="entry name" value="Homodimeric domain of signal transducing histidine kinase"/>
    <property type="match status" value="1"/>
</dbReference>
<dbReference type="KEGG" id="mbac:BN1209_0416"/>
<dbReference type="GO" id="GO:0000155">
    <property type="term" value="F:phosphorelay sensor kinase activity"/>
    <property type="evidence" value="ECO:0007669"/>
    <property type="project" value="InterPro"/>
</dbReference>
<evidence type="ECO:0000256" key="15">
    <source>
        <dbReference type="SAM" id="Phobius"/>
    </source>
</evidence>
<dbReference type="InterPro" id="IPR032408">
    <property type="entry name" value="RisS_PPD"/>
</dbReference>
<dbReference type="AlphaFoldDB" id="A0A0B7IY83"/>
<dbReference type="SMART" id="SM00304">
    <property type="entry name" value="HAMP"/>
    <property type="match status" value="1"/>
</dbReference>
<keyword evidence="4" id="KW-1003">Cell membrane</keyword>
<dbReference type="Gene3D" id="3.30.565.10">
    <property type="entry name" value="Histidine kinase-like ATPase, C-terminal domain"/>
    <property type="match status" value="1"/>
</dbReference>
<feature type="transmembrane region" description="Helical" evidence="15">
    <location>
        <begin position="12"/>
        <end position="32"/>
    </location>
</feature>
<keyword evidence="5" id="KW-0997">Cell inner membrane</keyword>
<dbReference type="GO" id="GO:0005524">
    <property type="term" value="F:ATP binding"/>
    <property type="evidence" value="ECO:0007669"/>
    <property type="project" value="UniProtKB-KW"/>
</dbReference>
<dbReference type="Pfam" id="PF02518">
    <property type="entry name" value="HATPase_c"/>
    <property type="match status" value="1"/>
</dbReference>
<dbReference type="Gene3D" id="3.30.450.300">
    <property type="entry name" value="Sensor histidine kinase RisS, periplasmic domain"/>
    <property type="match status" value="1"/>
</dbReference>
<dbReference type="PROSITE" id="PS50109">
    <property type="entry name" value="HIS_KIN"/>
    <property type="match status" value="1"/>
</dbReference>
<organism evidence="18 19">
    <name type="scientific">Candidatus Methylopumilus turicensis</name>
    <dbReference type="NCBI Taxonomy" id="1581680"/>
    <lineage>
        <taxon>Bacteria</taxon>
        <taxon>Pseudomonadati</taxon>
        <taxon>Pseudomonadota</taxon>
        <taxon>Betaproteobacteria</taxon>
        <taxon>Nitrosomonadales</taxon>
        <taxon>Methylophilaceae</taxon>
        <taxon>Candidatus Methylopumilus</taxon>
    </lineage>
</organism>
<dbReference type="RefSeq" id="WP_320408774.1">
    <property type="nucleotide sequence ID" value="NZ_LN794158.1"/>
</dbReference>
<dbReference type="InterPro" id="IPR036097">
    <property type="entry name" value="HisK_dim/P_sf"/>
</dbReference>
<evidence type="ECO:0000259" key="17">
    <source>
        <dbReference type="PROSITE" id="PS50885"/>
    </source>
</evidence>
<dbReference type="SMART" id="SM00387">
    <property type="entry name" value="HATPase_c"/>
    <property type="match status" value="1"/>
</dbReference>
<dbReference type="InterPro" id="IPR036890">
    <property type="entry name" value="HATPase_C_sf"/>
</dbReference>
<gene>
    <name evidence="18" type="ORF">BN1209_0416</name>
</gene>
<dbReference type="CDD" id="cd00082">
    <property type="entry name" value="HisKA"/>
    <property type="match status" value="1"/>
</dbReference>
<dbReference type="PROSITE" id="PS50885">
    <property type="entry name" value="HAMP"/>
    <property type="match status" value="1"/>
</dbReference>
<dbReference type="InterPro" id="IPR050980">
    <property type="entry name" value="2C_sensor_his_kinase"/>
</dbReference>
<evidence type="ECO:0000256" key="10">
    <source>
        <dbReference type="ARBA" id="ARBA00022777"/>
    </source>
</evidence>
<comment type="subcellular location">
    <subcellularLocation>
        <location evidence="2">Cell inner membrane</location>
        <topology evidence="2">Multi-pass membrane protein</topology>
    </subcellularLocation>
</comment>
<evidence type="ECO:0000256" key="9">
    <source>
        <dbReference type="ARBA" id="ARBA00022741"/>
    </source>
</evidence>
<accession>A0A0B7IY83</accession>
<dbReference type="InterPro" id="IPR003660">
    <property type="entry name" value="HAMP_dom"/>
</dbReference>
<keyword evidence="9" id="KW-0547">Nucleotide-binding</keyword>
<dbReference type="SUPFAM" id="SSF158472">
    <property type="entry name" value="HAMP domain-like"/>
    <property type="match status" value="1"/>
</dbReference>
<evidence type="ECO:0000256" key="1">
    <source>
        <dbReference type="ARBA" id="ARBA00000085"/>
    </source>
</evidence>
<dbReference type="InterPro" id="IPR038421">
    <property type="entry name" value="RisS_PPD_sf"/>
</dbReference>
<evidence type="ECO:0000256" key="14">
    <source>
        <dbReference type="ARBA" id="ARBA00023136"/>
    </source>
</evidence>
<evidence type="ECO:0000256" key="12">
    <source>
        <dbReference type="ARBA" id="ARBA00022989"/>
    </source>
</evidence>
<keyword evidence="12 15" id="KW-1133">Transmembrane helix</keyword>
<evidence type="ECO:0000256" key="4">
    <source>
        <dbReference type="ARBA" id="ARBA00022475"/>
    </source>
</evidence>
<protein>
    <recommendedName>
        <fullName evidence="3">histidine kinase</fullName>
        <ecNumber evidence="3">2.7.13.3</ecNumber>
    </recommendedName>
</protein>
<evidence type="ECO:0000256" key="7">
    <source>
        <dbReference type="ARBA" id="ARBA00022679"/>
    </source>
</evidence>
<evidence type="ECO:0000256" key="3">
    <source>
        <dbReference type="ARBA" id="ARBA00012438"/>
    </source>
</evidence>
<dbReference type="Gene3D" id="1.10.8.500">
    <property type="entry name" value="HAMP domain in histidine kinase"/>
    <property type="match status" value="1"/>
</dbReference>
<dbReference type="PANTHER" id="PTHR44936:SF5">
    <property type="entry name" value="SENSOR HISTIDINE KINASE ENVZ"/>
    <property type="match status" value="1"/>
</dbReference>
<dbReference type="GO" id="GO:0005886">
    <property type="term" value="C:plasma membrane"/>
    <property type="evidence" value="ECO:0007669"/>
    <property type="project" value="UniProtKB-SubCell"/>
</dbReference>
<dbReference type="InterPro" id="IPR003661">
    <property type="entry name" value="HisK_dim/P_dom"/>
</dbReference>
<keyword evidence="14 15" id="KW-0472">Membrane</keyword>
<feature type="domain" description="Histidine kinase" evidence="16">
    <location>
        <begin position="235"/>
        <end position="435"/>
    </location>
</feature>
<dbReference type="PANTHER" id="PTHR44936">
    <property type="entry name" value="SENSOR PROTEIN CREC"/>
    <property type="match status" value="1"/>
</dbReference>
<evidence type="ECO:0000256" key="5">
    <source>
        <dbReference type="ARBA" id="ARBA00022519"/>
    </source>
</evidence>
<dbReference type="CDD" id="cd06225">
    <property type="entry name" value="HAMP"/>
    <property type="match status" value="1"/>
</dbReference>
<dbReference type="Pfam" id="PF16524">
    <property type="entry name" value="RisS_PPD"/>
    <property type="match status" value="1"/>
</dbReference>
<name>A0A0B7IY83_9PROT</name>
<comment type="catalytic activity">
    <reaction evidence="1">
        <text>ATP + protein L-histidine = ADP + protein N-phospho-L-histidine.</text>
        <dbReference type="EC" id="2.7.13.3"/>
    </reaction>
</comment>
<dbReference type="InterPro" id="IPR004358">
    <property type="entry name" value="Sig_transdc_His_kin-like_C"/>
</dbReference>
<evidence type="ECO:0000256" key="11">
    <source>
        <dbReference type="ARBA" id="ARBA00022840"/>
    </source>
</evidence>
<keyword evidence="6" id="KW-0597">Phosphoprotein</keyword>
<evidence type="ECO:0000313" key="18">
    <source>
        <dbReference type="EMBL" id="CEN55465.1"/>
    </source>
</evidence>
<proteinExistence type="predicted"/>
<evidence type="ECO:0000313" key="19">
    <source>
        <dbReference type="Proteomes" id="UP000056322"/>
    </source>
</evidence>
<sequence length="435" mass="48563">MLKLLPRTLLSRLMLLIAILLTIGQFAALQLFDYFEREPRANAAALQAITIVNYTKASLLAAHENRRTALLSELSGREGVRIYAADILEEIEPLPKDPFIQILAKKIRNTLGSDTMVAINHFGVPGLWISFNMDQDEYWVVIPRLQAERHFPWQWLNWGALVILLSLIGAYMTAIRINKPLKLLVSAADRIRNGQTPILLPEEGVDELRAVSHTFNQMTESLALLDSERTLLLAGVSHDLRTPLARLRLAIEMLPDTLGAAYKEGMIQDITDMDGIINQFLDFVRGVEGEPTQMLDLNALLTSLYERHVRSGRKLSLHLAPTHLIALRPLAMQRLLGNLIDNAFNYGKGEVIISTKIEAENILVSVLDNGPGIPDAQKSRLLRPFERLDTARGNTKGSGLGLAICDRITKLHRGKLDLINRPEGGLEVRLTLPLN</sequence>
<feature type="domain" description="HAMP" evidence="17">
    <location>
        <begin position="175"/>
        <end position="227"/>
    </location>
</feature>
<keyword evidence="19" id="KW-1185">Reference proteome</keyword>
<evidence type="ECO:0000259" key="16">
    <source>
        <dbReference type="PROSITE" id="PS50109"/>
    </source>
</evidence>
<dbReference type="Pfam" id="PF00672">
    <property type="entry name" value="HAMP"/>
    <property type="match status" value="1"/>
</dbReference>
<keyword evidence="10 18" id="KW-0418">Kinase</keyword>
<reference evidence="19" key="1">
    <citation type="submission" date="2014-12" db="EMBL/GenBank/DDBJ databases">
        <authorList>
            <person name="Salcher M.M."/>
        </authorList>
    </citation>
    <scope>NUCLEOTIDE SEQUENCE [LARGE SCALE GENOMIC DNA]</scope>
    <source>
        <strain evidence="19">MMS-10A-171</strain>
    </source>
</reference>
<dbReference type="InterPro" id="IPR003594">
    <property type="entry name" value="HATPase_dom"/>
</dbReference>
<keyword evidence="7" id="KW-0808">Transferase</keyword>
<evidence type="ECO:0000256" key="2">
    <source>
        <dbReference type="ARBA" id="ARBA00004429"/>
    </source>
</evidence>
<evidence type="ECO:0000256" key="6">
    <source>
        <dbReference type="ARBA" id="ARBA00022553"/>
    </source>
</evidence>
<evidence type="ECO:0000256" key="8">
    <source>
        <dbReference type="ARBA" id="ARBA00022692"/>
    </source>
</evidence>
<evidence type="ECO:0000256" key="13">
    <source>
        <dbReference type="ARBA" id="ARBA00023012"/>
    </source>
</evidence>
<dbReference type="Gene3D" id="1.10.287.130">
    <property type="match status" value="1"/>
</dbReference>
<dbReference type="PRINTS" id="PR00344">
    <property type="entry name" value="BCTRLSENSOR"/>
</dbReference>
<keyword evidence="13" id="KW-0902">Two-component regulatory system</keyword>
<dbReference type="Pfam" id="PF00512">
    <property type="entry name" value="HisKA"/>
    <property type="match status" value="1"/>
</dbReference>
<dbReference type="EMBL" id="LN794158">
    <property type="protein sequence ID" value="CEN55465.1"/>
    <property type="molecule type" value="Genomic_DNA"/>
</dbReference>
<feature type="transmembrane region" description="Helical" evidence="15">
    <location>
        <begin position="155"/>
        <end position="174"/>
    </location>
</feature>